<evidence type="ECO:0000313" key="12">
    <source>
        <dbReference type="Proteomes" id="UP001177140"/>
    </source>
</evidence>
<dbReference type="PANTHER" id="PTHR12755:SF3">
    <property type="entry name" value="POLYNUCLEOTIDE 5'-HYDROXYL-KINASE NOL9"/>
    <property type="match status" value="1"/>
</dbReference>
<keyword evidence="6" id="KW-0418">Kinase</keyword>
<keyword evidence="8" id="KW-0539">Nucleus</keyword>
<dbReference type="Pfam" id="PF16575">
    <property type="entry name" value="CLP1_P"/>
    <property type="match status" value="1"/>
</dbReference>
<dbReference type="FunFam" id="3.40.50.300:FF:001377">
    <property type="entry name" value="Nucleolar protein 9"/>
    <property type="match status" value="1"/>
</dbReference>
<evidence type="ECO:0000259" key="9">
    <source>
        <dbReference type="Pfam" id="PF16575"/>
    </source>
</evidence>
<keyword evidence="3" id="KW-0698">rRNA processing</keyword>
<comment type="similarity">
    <text evidence="2">Belongs to the Clp1 family. NOL9/GRC3 subfamily.</text>
</comment>
<evidence type="ECO:0000256" key="2">
    <source>
        <dbReference type="ARBA" id="ARBA00011003"/>
    </source>
</evidence>
<name>A0AA41VSL8_PAPNU</name>
<evidence type="ECO:0000256" key="4">
    <source>
        <dbReference type="ARBA" id="ARBA00022679"/>
    </source>
</evidence>
<keyword evidence="7" id="KW-0067">ATP-binding</keyword>
<dbReference type="SUPFAM" id="SSF52540">
    <property type="entry name" value="P-loop containing nucleoside triphosphate hydrolases"/>
    <property type="match status" value="1"/>
</dbReference>
<dbReference type="Gene3D" id="3.40.50.300">
    <property type="entry name" value="P-loop containing nucleotide triphosphate hydrolases"/>
    <property type="match status" value="1"/>
</dbReference>
<evidence type="ECO:0000259" key="10">
    <source>
        <dbReference type="Pfam" id="PF25467"/>
    </source>
</evidence>
<keyword evidence="12" id="KW-1185">Reference proteome</keyword>
<dbReference type="AlphaFoldDB" id="A0AA41VSL8"/>
<dbReference type="PANTHER" id="PTHR12755">
    <property type="entry name" value="CLEAVAGE/POLYADENYLATION FACTOR IA SUBUNIT CLP1P"/>
    <property type="match status" value="1"/>
</dbReference>
<comment type="subcellular location">
    <subcellularLocation>
        <location evidence="1">Nucleus</location>
        <location evidence="1">Nucleolus</location>
    </subcellularLocation>
</comment>
<accession>A0AA41VSL8</accession>
<dbReference type="EMBL" id="JAJJMA010284478">
    <property type="protein sequence ID" value="MCL7046667.1"/>
    <property type="molecule type" value="Genomic_DNA"/>
</dbReference>
<dbReference type="InterPro" id="IPR032319">
    <property type="entry name" value="CLP1_P"/>
</dbReference>
<evidence type="ECO:0000313" key="11">
    <source>
        <dbReference type="EMBL" id="MCL7046667.1"/>
    </source>
</evidence>
<keyword evidence="5" id="KW-0547">Nucleotide-binding</keyword>
<evidence type="ECO:0000256" key="7">
    <source>
        <dbReference type="ARBA" id="ARBA00022840"/>
    </source>
</evidence>
<dbReference type="InterPro" id="IPR057570">
    <property type="entry name" value="NOL9_C"/>
</dbReference>
<dbReference type="GO" id="GO:0005524">
    <property type="term" value="F:ATP binding"/>
    <property type="evidence" value="ECO:0007669"/>
    <property type="project" value="UniProtKB-KW"/>
</dbReference>
<dbReference type="InterPro" id="IPR045116">
    <property type="entry name" value="Clp1/Grc3"/>
</dbReference>
<evidence type="ECO:0000256" key="6">
    <source>
        <dbReference type="ARBA" id="ARBA00022777"/>
    </source>
</evidence>
<dbReference type="Proteomes" id="UP001177140">
    <property type="component" value="Unassembled WGS sequence"/>
</dbReference>
<proteinExistence type="inferred from homology"/>
<feature type="domain" description="NOL9 C-terminal" evidence="10">
    <location>
        <begin position="264"/>
        <end position="359"/>
    </location>
</feature>
<evidence type="ECO:0000256" key="1">
    <source>
        <dbReference type="ARBA" id="ARBA00004604"/>
    </source>
</evidence>
<dbReference type="GO" id="GO:0051731">
    <property type="term" value="F:polynucleotide 5'-hydroxyl-kinase activity"/>
    <property type="evidence" value="ECO:0007669"/>
    <property type="project" value="InterPro"/>
</dbReference>
<feature type="domain" description="Clp1 P-loop" evidence="9">
    <location>
        <begin position="40"/>
        <end position="244"/>
    </location>
</feature>
<dbReference type="Pfam" id="PF25467">
    <property type="entry name" value="NOL9_C"/>
    <property type="match status" value="1"/>
</dbReference>
<keyword evidence="4" id="KW-0808">Transferase</keyword>
<dbReference type="GO" id="GO:0000448">
    <property type="term" value="P:cleavage in ITS2 between 5.8S rRNA and LSU-rRNA of tricistronic rRNA transcript (SSU-rRNA, 5.8S rRNA, LSU-rRNA)"/>
    <property type="evidence" value="ECO:0007669"/>
    <property type="project" value="TreeGrafter"/>
</dbReference>
<evidence type="ECO:0000256" key="5">
    <source>
        <dbReference type="ARBA" id="ARBA00022741"/>
    </source>
</evidence>
<organism evidence="11 12">
    <name type="scientific">Papaver nudicaule</name>
    <name type="common">Iceland poppy</name>
    <dbReference type="NCBI Taxonomy" id="74823"/>
    <lineage>
        <taxon>Eukaryota</taxon>
        <taxon>Viridiplantae</taxon>
        <taxon>Streptophyta</taxon>
        <taxon>Embryophyta</taxon>
        <taxon>Tracheophyta</taxon>
        <taxon>Spermatophyta</taxon>
        <taxon>Magnoliopsida</taxon>
        <taxon>Ranunculales</taxon>
        <taxon>Papaveraceae</taxon>
        <taxon>Papaveroideae</taxon>
        <taxon>Papaver</taxon>
    </lineage>
</organism>
<protein>
    <submittedName>
        <fullName evidence="11">Uncharacterized protein</fullName>
    </submittedName>
</protein>
<evidence type="ECO:0000256" key="3">
    <source>
        <dbReference type="ARBA" id="ARBA00022552"/>
    </source>
</evidence>
<dbReference type="InterPro" id="IPR027417">
    <property type="entry name" value="P-loop_NTPase"/>
</dbReference>
<evidence type="ECO:0000256" key="8">
    <source>
        <dbReference type="ARBA" id="ARBA00023242"/>
    </source>
</evidence>
<dbReference type="GO" id="GO:0005730">
    <property type="term" value="C:nucleolus"/>
    <property type="evidence" value="ECO:0007669"/>
    <property type="project" value="UniProtKB-SubCell"/>
</dbReference>
<sequence>MGEVETASPEIIIPVEWTEAAESIADDDSVSPPPIALICGPKNSGKTTFSRILLNTLLQNQRYDKVAYLDTDVGQPEFTPPGCLALTIIERQTPDLTIPCLKTPERSIFYGDTSSKRDPQTYLNNVFSLYDYFQKEFYASNESGKKAKPEVPLVINTPGWVKGNGYDALVEMLRYIAPTHMVQVRTSVESKNLPAGAFWLEEDQELSVSLIEIASARRDAYNRSVLIRKDASLIRDLKIFAYFRQCFTNDFSVHTFKELAQALTAHRPYVVPISKIKVKHLHCQVPSSEIFHTLNGSIVGLAVSSAKSSDSEHGTPWCVGLGIVRGIDVEKDIYYVLTPVSLNNLQKVDLFLQGLLQIPARLLQISGCLSPYMATNVLLQS</sequence>
<reference evidence="11" key="1">
    <citation type="submission" date="2022-03" db="EMBL/GenBank/DDBJ databases">
        <title>A functionally conserved STORR gene fusion in Papaver species that diverged 16.8 million years ago.</title>
        <authorList>
            <person name="Catania T."/>
        </authorList>
    </citation>
    <scope>NUCLEOTIDE SEQUENCE</scope>
    <source>
        <strain evidence="11">S-191538</strain>
    </source>
</reference>
<gene>
    <name evidence="11" type="ORF">MKW94_013327</name>
</gene>
<comment type="caution">
    <text evidence="11">The sequence shown here is derived from an EMBL/GenBank/DDBJ whole genome shotgun (WGS) entry which is preliminary data.</text>
</comment>